<evidence type="ECO:0000313" key="1">
    <source>
        <dbReference type="EMBL" id="CAH0551285.1"/>
    </source>
</evidence>
<dbReference type="InterPro" id="IPR011010">
    <property type="entry name" value="DNA_brk_join_enz"/>
</dbReference>
<keyword evidence="2" id="KW-1185">Reference proteome</keyword>
<organism evidence="1 2">
    <name type="scientific">Brassicogethes aeneus</name>
    <name type="common">Rape pollen beetle</name>
    <name type="synonym">Meligethes aeneus</name>
    <dbReference type="NCBI Taxonomy" id="1431903"/>
    <lineage>
        <taxon>Eukaryota</taxon>
        <taxon>Metazoa</taxon>
        <taxon>Ecdysozoa</taxon>
        <taxon>Arthropoda</taxon>
        <taxon>Hexapoda</taxon>
        <taxon>Insecta</taxon>
        <taxon>Pterygota</taxon>
        <taxon>Neoptera</taxon>
        <taxon>Endopterygota</taxon>
        <taxon>Coleoptera</taxon>
        <taxon>Polyphaga</taxon>
        <taxon>Cucujiformia</taxon>
        <taxon>Nitidulidae</taxon>
        <taxon>Meligethinae</taxon>
        <taxon>Brassicogethes</taxon>
    </lineage>
</organism>
<dbReference type="AlphaFoldDB" id="A0A9P0FEP2"/>
<name>A0A9P0FEP2_BRAAE</name>
<dbReference type="SUPFAM" id="SSF56349">
    <property type="entry name" value="DNA breaking-rejoining enzymes"/>
    <property type="match status" value="1"/>
</dbReference>
<dbReference type="EMBL" id="OV121133">
    <property type="protein sequence ID" value="CAH0551285.1"/>
    <property type="molecule type" value="Genomic_DNA"/>
</dbReference>
<dbReference type="GO" id="GO:0003677">
    <property type="term" value="F:DNA binding"/>
    <property type="evidence" value="ECO:0007669"/>
    <property type="project" value="InterPro"/>
</dbReference>
<proteinExistence type="predicted"/>
<accession>A0A9P0FEP2</accession>
<evidence type="ECO:0000313" key="2">
    <source>
        <dbReference type="Proteomes" id="UP001154078"/>
    </source>
</evidence>
<dbReference type="PANTHER" id="PTHR33480:SF1">
    <property type="entry name" value="TYR RECOMBINASE DOMAIN-CONTAINING PROTEIN"/>
    <property type="match status" value="1"/>
</dbReference>
<dbReference type="OrthoDB" id="6772351at2759"/>
<dbReference type="PANTHER" id="PTHR33480">
    <property type="entry name" value="SET DOMAIN-CONTAINING PROTEIN-RELATED"/>
    <property type="match status" value="1"/>
</dbReference>
<gene>
    <name evidence="1" type="ORF">MELIAE_LOCUS3930</name>
</gene>
<reference evidence="1" key="1">
    <citation type="submission" date="2021-12" db="EMBL/GenBank/DDBJ databases">
        <authorList>
            <person name="King R."/>
        </authorList>
    </citation>
    <scope>NUCLEOTIDE SEQUENCE</scope>
</reference>
<protein>
    <submittedName>
        <fullName evidence="1">Uncharacterized protein</fullName>
    </submittedName>
</protein>
<sequence>MQADKVSLCAKKDDLICAFGSRYLRTHREQHHALVCSRKMRELAKTLIECRRLNSNIKNMYELLHPQYFDTVVQSAKIIAKYNPTTDVYESPTFGMNISRSLKDCCDIAILHICKRKYQSNSLSTAEFEADVTMFKKLLETTWRHEISTQAHHDLNTKTWNKITIISLATDLKLFRNYLIQKGNYAETKLKENQTDIQSFKLLMETAFCRLLLLNRKRVGELQRMKLATYLAVEEKNNQSYEEFTEAITPAEKILLKSFKRVVIRGKRGRGVPVLFSNDMQDHMKLILNVRKNFIDNTNLFLFATTKSNEPITGYKVVQKHAKLCGAKNPEALTSTKLRKHLATLTQVFNMSNNDIEQLATFMGHTFNVHSTVYRLPDDVYQTAKIAKLLLLMEKGDAGKYKGKTLDEIDLDMDTEIDEVEDLTVKSGNIARRRISDDLLLKYTSGRTIDNVMIDQFRGR</sequence>
<dbReference type="Proteomes" id="UP001154078">
    <property type="component" value="Chromosome 2"/>
</dbReference>